<name>A0AAE1J9X6_9FABA</name>
<dbReference type="SUPFAM" id="SSF53335">
    <property type="entry name" value="S-adenosyl-L-methionine-dependent methyltransferases"/>
    <property type="match status" value="2"/>
</dbReference>
<keyword evidence="5 10" id="KW-0735">Signal-anchor</keyword>
<dbReference type="EC" id="2.1.1.-" evidence="10"/>
<reference evidence="11" key="1">
    <citation type="submission" date="2023-10" db="EMBL/GenBank/DDBJ databases">
        <title>Chromosome-level genome of the transformable northern wattle, Acacia crassicarpa.</title>
        <authorList>
            <person name="Massaro I."/>
            <person name="Sinha N.R."/>
            <person name="Poethig S."/>
            <person name="Leichty A.R."/>
        </authorList>
    </citation>
    <scope>NUCLEOTIDE SEQUENCE</scope>
    <source>
        <strain evidence="11">Acra3RX</strain>
        <tissue evidence="11">Leaf</tissue>
    </source>
</reference>
<evidence type="ECO:0000256" key="2">
    <source>
        <dbReference type="ARBA" id="ARBA00022603"/>
    </source>
</evidence>
<evidence type="ECO:0000256" key="8">
    <source>
        <dbReference type="ARBA" id="ARBA00023180"/>
    </source>
</evidence>
<dbReference type="GO" id="GO:0032259">
    <property type="term" value="P:methylation"/>
    <property type="evidence" value="ECO:0007669"/>
    <property type="project" value="UniProtKB-KW"/>
</dbReference>
<dbReference type="GO" id="GO:0005802">
    <property type="term" value="C:trans-Golgi network"/>
    <property type="evidence" value="ECO:0007669"/>
    <property type="project" value="TreeGrafter"/>
</dbReference>
<keyword evidence="6" id="KW-1133">Transmembrane helix</keyword>
<dbReference type="Proteomes" id="UP001293593">
    <property type="component" value="Unassembled WGS sequence"/>
</dbReference>
<dbReference type="FunFam" id="3.40.50.150:FF:000076">
    <property type="entry name" value="probable methyltransferase PMT21"/>
    <property type="match status" value="1"/>
</dbReference>
<proteinExistence type="inferred from homology"/>
<keyword evidence="8 10" id="KW-0325">Glycoprotein</keyword>
<evidence type="ECO:0000256" key="3">
    <source>
        <dbReference type="ARBA" id="ARBA00022679"/>
    </source>
</evidence>
<evidence type="ECO:0000256" key="10">
    <source>
        <dbReference type="RuleBase" id="RU366043"/>
    </source>
</evidence>
<dbReference type="GO" id="GO:0005768">
    <property type="term" value="C:endosome"/>
    <property type="evidence" value="ECO:0007669"/>
    <property type="project" value="TreeGrafter"/>
</dbReference>
<dbReference type="GO" id="GO:0008168">
    <property type="term" value="F:methyltransferase activity"/>
    <property type="evidence" value="ECO:0007669"/>
    <property type="project" value="UniProtKB-UniRule"/>
</dbReference>
<keyword evidence="7" id="KW-0472">Membrane</keyword>
<accession>A0AAE1J9X6</accession>
<sequence length="497" mass="56667">MWFRKERHCPNINERLSCLIPKPLGYRKPFPWPESKDTAWFSNVPFPKLAEYKKSQNWVRLEGDRFLFPGGGTSFPNGVKGYVDALNRILPLDSGDIRTALDVGCGVASFGASLMDYNILTMSVAPKDEHEAQVQFALERGLPALLGVLSVHRLPFPSRSFDMAHCSRCLVQWTAYDGLYLLEVNRLLRPGGYWVLSGPPINWRENYRAWEREPEAFEREQNTLEDLAKRMCWKKVAERDGFAVWQKATNHIHCVQVKRIWPSPAFCNSSDADAGWYTKMNPCISPLPEVNDIREVSGGALEKWPERLNTAPPRIKSETNGGITVTDFDEDTEAWKRRVLYYESILKSFSTGKYRNVMDMNAYVGGFAAAMVEYPVWVMNVVPFNAANSNLGVIYERGLIGTYMDWCEPFSTYPRTYDLIHASGIFSLYTDKCNITYILLEMHRIVRPGGTVIIRDHTDLIAKVKRITDHMKWKGKVLQSENGPSDPASLLLIDISE</sequence>
<keyword evidence="3 10" id="KW-0808">Transferase</keyword>
<dbReference type="Pfam" id="PF03141">
    <property type="entry name" value="Methyltransf_29"/>
    <property type="match status" value="1"/>
</dbReference>
<evidence type="ECO:0000256" key="4">
    <source>
        <dbReference type="ARBA" id="ARBA00022692"/>
    </source>
</evidence>
<organism evidence="11 12">
    <name type="scientific">Acacia crassicarpa</name>
    <name type="common">northern wattle</name>
    <dbReference type="NCBI Taxonomy" id="499986"/>
    <lineage>
        <taxon>Eukaryota</taxon>
        <taxon>Viridiplantae</taxon>
        <taxon>Streptophyta</taxon>
        <taxon>Embryophyta</taxon>
        <taxon>Tracheophyta</taxon>
        <taxon>Spermatophyta</taxon>
        <taxon>Magnoliopsida</taxon>
        <taxon>eudicotyledons</taxon>
        <taxon>Gunneridae</taxon>
        <taxon>Pentapetalae</taxon>
        <taxon>rosids</taxon>
        <taxon>fabids</taxon>
        <taxon>Fabales</taxon>
        <taxon>Fabaceae</taxon>
        <taxon>Caesalpinioideae</taxon>
        <taxon>mimosoid clade</taxon>
        <taxon>Acacieae</taxon>
        <taxon>Acacia</taxon>
    </lineage>
</organism>
<evidence type="ECO:0000256" key="9">
    <source>
        <dbReference type="ARBA" id="ARBA00060399"/>
    </source>
</evidence>
<evidence type="ECO:0000313" key="11">
    <source>
        <dbReference type="EMBL" id="KAK4266496.1"/>
    </source>
</evidence>
<dbReference type="InterPro" id="IPR029063">
    <property type="entry name" value="SAM-dependent_MTases_sf"/>
</dbReference>
<comment type="caution">
    <text evidence="11">The sequence shown here is derived from an EMBL/GenBank/DDBJ whole genome shotgun (WGS) entry which is preliminary data.</text>
</comment>
<dbReference type="PANTHER" id="PTHR10108:SF968">
    <property type="entry name" value="METHYLTRANSFERASE PMT19-RELATED"/>
    <property type="match status" value="1"/>
</dbReference>
<dbReference type="InterPro" id="IPR004159">
    <property type="entry name" value="Put_SAM_MeTrfase"/>
</dbReference>
<dbReference type="EMBL" id="JAWXYG010000008">
    <property type="protein sequence ID" value="KAK4266496.1"/>
    <property type="molecule type" value="Genomic_DNA"/>
</dbReference>
<protein>
    <recommendedName>
        <fullName evidence="10">Methyltransferase</fullName>
        <ecNumber evidence="10">2.1.1.-</ecNumber>
    </recommendedName>
</protein>
<keyword evidence="2 10" id="KW-0489">Methyltransferase</keyword>
<evidence type="ECO:0000256" key="1">
    <source>
        <dbReference type="ARBA" id="ARBA00008361"/>
    </source>
</evidence>
<evidence type="ECO:0000256" key="7">
    <source>
        <dbReference type="ARBA" id="ARBA00023136"/>
    </source>
</evidence>
<evidence type="ECO:0000256" key="5">
    <source>
        <dbReference type="ARBA" id="ARBA00022968"/>
    </source>
</evidence>
<comment type="similarity">
    <text evidence="1 10">Belongs to the methyltransferase superfamily.</text>
</comment>
<dbReference type="Gene3D" id="3.40.50.150">
    <property type="entry name" value="Vaccinia Virus protein VP39"/>
    <property type="match status" value="1"/>
</dbReference>
<comment type="subcellular location">
    <subcellularLocation>
        <location evidence="9">Endomembrane system</location>
        <topology evidence="9">Single-pass type II membrane protein</topology>
    </subcellularLocation>
    <subcellularLocation>
        <location evidence="10">Membrane</location>
        <topology evidence="10">Single-pass type II membrane protein</topology>
    </subcellularLocation>
</comment>
<dbReference type="AlphaFoldDB" id="A0AAE1J9X6"/>
<keyword evidence="4" id="KW-0812">Transmembrane</keyword>
<dbReference type="GO" id="GO:0016020">
    <property type="term" value="C:membrane"/>
    <property type="evidence" value="ECO:0007669"/>
    <property type="project" value="UniProtKB-SubCell"/>
</dbReference>
<evidence type="ECO:0000313" key="12">
    <source>
        <dbReference type="Proteomes" id="UP001293593"/>
    </source>
</evidence>
<evidence type="ECO:0000256" key="6">
    <source>
        <dbReference type="ARBA" id="ARBA00022989"/>
    </source>
</evidence>
<dbReference type="PANTHER" id="PTHR10108">
    <property type="entry name" value="SAM-DEPENDENT METHYLTRANSFERASE"/>
    <property type="match status" value="1"/>
</dbReference>
<keyword evidence="12" id="KW-1185">Reference proteome</keyword>
<gene>
    <name evidence="11" type="ORF">QN277_027403</name>
</gene>